<evidence type="ECO:0000313" key="2">
    <source>
        <dbReference type="Proteomes" id="UP000192610"/>
    </source>
</evidence>
<protein>
    <submittedName>
        <fullName evidence="1">Uncharacterized protein</fullName>
    </submittedName>
</protein>
<comment type="caution">
    <text evidence="1">The sequence shown here is derived from an EMBL/GenBank/DDBJ whole genome shotgun (WGS) entry which is preliminary data.</text>
</comment>
<dbReference type="EMBL" id="LVXG01000045">
    <property type="protein sequence ID" value="OQP43440.1"/>
    <property type="molecule type" value="Genomic_DNA"/>
</dbReference>
<sequence>MKEFMTYLRDYAKLLHEASVWHNSKDILAPVINEQNIAVATDCYIYEFYCYISIVTDLQVTYKIEFKKGSGDFEYKFPQAAADKAGKPYFIATKEGVPKFQICAGTKIEGIFDSEENHPDISFQKAEANDTPTEDDLIIIMDAKYKENERAKLPKDEVYKFITIVGLFSLPKANFEKIEFFKYVGLDGNCLITNANSYSDPNNIRMLQKFAIREVQHFSPQKSFSVLG</sequence>
<keyword evidence="2" id="KW-1185">Reference proteome</keyword>
<evidence type="ECO:0000313" key="1">
    <source>
        <dbReference type="EMBL" id="OQP43440.1"/>
    </source>
</evidence>
<name>A0A1V9EBD4_9BACT</name>
<dbReference type="AlphaFoldDB" id="A0A1V9EBD4"/>
<dbReference type="Proteomes" id="UP000192610">
    <property type="component" value="Unassembled WGS sequence"/>
</dbReference>
<dbReference type="OrthoDB" id="662670at2"/>
<dbReference type="STRING" id="354355.SAMN05660816_05892"/>
<accession>A0A1V9EBD4</accession>
<reference evidence="2" key="1">
    <citation type="submission" date="2016-04" db="EMBL/GenBank/DDBJ databases">
        <authorList>
            <person name="Chen L."/>
            <person name="Zhuang W."/>
            <person name="Wang G."/>
        </authorList>
    </citation>
    <scope>NUCLEOTIDE SEQUENCE [LARGE SCALE GENOMIC DNA]</scope>
    <source>
        <strain evidence="2">17621</strain>
    </source>
</reference>
<proteinExistence type="predicted"/>
<gene>
    <name evidence="1" type="ORF">A4H97_11030</name>
</gene>
<organism evidence="1 2">
    <name type="scientific">Niastella yeongjuensis</name>
    <dbReference type="NCBI Taxonomy" id="354355"/>
    <lineage>
        <taxon>Bacteria</taxon>
        <taxon>Pseudomonadati</taxon>
        <taxon>Bacteroidota</taxon>
        <taxon>Chitinophagia</taxon>
        <taxon>Chitinophagales</taxon>
        <taxon>Chitinophagaceae</taxon>
        <taxon>Niastella</taxon>
    </lineage>
</organism>
<dbReference type="RefSeq" id="WP_081203087.1">
    <property type="nucleotide sequence ID" value="NZ_FOCZ01000016.1"/>
</dbReference>